<reference evidence="1 2" key="1">
    <citation type="submission" date="2023-08" db="EMBL/GenBank/DDBJ databases">
        <title>Pleionea litopenaei sp. nov., isolated from stomach of juvenile Litopenaeus vannamei.</title>
        <authorList>
            <person name="Rho A.M."/>
            <person name="Hwang C.Y."/>
        </authorList>
    </citation>
    <scope>NUCLEOTIDE SEQUENCE [LARGE SCALE GENOMIC DNA]</scope>
    <source>
        <strain evidence="1 2">HL-JVS1</strain>
    </source>
</reference>
<gene>
    <name evidence="1" type="ORF">Q9312_12540</name>
</gene>
<dbReference type="AlphaFoldDB" id="A0AA51RR22"/>
<organism evidence="1 2">
    <name type="scientific">Pleionea litopenaei</name>
    <dbReference type="NCBI Taxonomy" id="3070815"/>
    <lineage>
        <taxon>Bacteria</taxon>
        <taxon>Pseudomonadati</taxon>
        <taxon>Pseudomonadota</taxon>
        <taxon>Gammaproteobacteria</taxon>
        <taxon>Oceanospirillales</taxon>
        <taxon>Pleioneaceae</taxon>
        <taxon>Pleionea</taxon>
    </lineage>
</organism>
<accession>A0AA51RR22</accession>
<dbReference type="KEGG" id="plei:Q9312_12540"/>
<name>A0AA51RR22_9GAMM</name>
<evidence type="ECO:0000313" key="2">
    <source>
        <dbReference type="Proteomes" id="UP001239782"/>
    </source>
</evidence>
<proteinExistence type="predicted"/>
<dbReference type="Proteomes" id="UP001239782">
    <property type="component" value="Chromosome"/>
</dbReference>
<sequence length="56" mass="6172">MFKHDDNQDATICTNLTELTFEEIEAVSGGLAGDDVPHGLGCGCRDCREYEPDRII</sequence>
<keyword evidence="2" id="KW-1185">Reference proteome</keyword>
<protein>
    <submittedName>
        <fullName evidence="1">Uncharacterized protein</fullName>
    </submittedName>
</protein>
<dbReference type="RefSeq" id="WP_309201197.1">
    <property type="nucleotide sequence ID" value="NZ_CP133548.1"/>
</dbReference>
<evidence type="ECO:0000313" key="1">
    <source>
        <dbReference type="EMBL" id="WMS86046.1"/>
    </source>
</evidence>
<dbReference type="EMBL" id="CP133548">
    <property type="protein sequence ID" value="WMS86046.1"/>
    <property type="molecule type" value="Genomic_DNA"/>
</dbReference>